<dbReference type="InterPro" id="IPR054156">
    <property type="entry name" value="YxaF_TetR_C"/>
</dbReference>
<dbReference type="PRINTS" id="PR00455">
    <property type="entry name" value="HTHTETR"/>
</dbReference>
<dbReference type="PANTHER" id="PTHR47506">
    <property type="entry name" value="TRANSCRIPTIONAL REGULATORY PROTEIN"/>
    <property type="match status" value="1"/>
</dbReference>
<keyword evidence="2 4" id="KW-0238">DNA-binding</keyword>
<accession>A0A963Z5K5</accession>
<dbReference type="GO" id="GO:0003677">
    <property type="term" value="F:DNA binding"/>
    <property type="evidence" value="ECO:0007669"/>
    <property type="project" value="UniProtKB-UniRule"/>
</dbReference>
<name>A0A963Z5K5_9PROT</name>
<dbReference type="EMBL" id="JAESVA010000012">
    <property type="protein sequence ID" value="MCB8883315.1"/>
    <property type="molecule type" value="Genomic_DNA"/>
</dbReference>
<feature type="domain" description="HTH tetR-type" evidence="5">
    <location>
        <begin position="19"/>
        <end position="79"/>
    </location>
</feature>
<dbReference type="PROSITE" id="PS50977">
    <property type="entry name" value="HTH_TETR_2"/>
    <property type="match status" value="1"/>
</dbReference>
<sequence length="208" mass="22299">MPLARNAKPEKRVLTARGLATRQRIVAAAADLIYAASAERVSLDEIMEASGTSKSQLYHYFSDKDALVRAVIDIQTDRILQANSKFLGPLDSFEGLRAWRDALIQANRLGVSGGCPIGSLASELSSQSEDARRTLDQSFLSWTAVIESGLSRMKARGHLRPSADTKTIALAVLAAIQGGILLSKTASNSQPLEVAFDMALAHIAQHAA</sequence>
<evidence type="ECO:0000313" key="6">
    <source>
        <dbReference type="EMBL" id="MCB8883315.1"/>
    </source>
</evidence>
<dbReference type="PANTHER" id="PTHR47506:SF1">
    <property type="entry name" value="HTH-TYPE TRANSCRIPTIONAL REGULATOR YJDC"/>
    <property type="match status" value="1"/>
</dbReference>
<evidence type="ECO:0000256" key="2">
    <source>
        <dbReference type="ARBA" id="ARBA00023125"/>
    </source>
</evidence>
<dbReference type="Pfam" id="PF00440">
    <property type="entry name" value="TetR_N"/>
    <property type="match status" value="1"/>
</dbReference>
<dbReference type="SUPFAM" id="SSF46689">
    <property type="entry name" value="Homeodomain-like"/>
    <property type="match status" value="1"/>
</dbReference>
<dbReference type="AlphaFoldDB" id="A0A963Z5K5"/>
<reference evidence="6 7" key="1">
    <citation type="journal article" date="2021" name="Microorganisms">
        <title>Acidisoma silvae sp. nov. and Acidisomacellulosilytica sp. nov., Two Acidophilic Bacteria Isolated from Decaying Wood, Hydrolyzing Cellulose and Producing Poly-3-hydroxybutyrate.</title>
        <authorList>
            <person name="Mieszkin S."/>
            <person name="Pouder E."/>
            <person name="Uroz S."/>
            <person name="Simon-Colin C."/>
            <person name="Alain K."/>
        </authorList>
    </citation>
    <scope>NUCLEOTIDE SEQUENCE [LARGE SCALE GENOMIC DNA]</scope>
    <source>
        <strain evidence="6 7">HW T5.17</strain>
    </source>
</reference>
<evidence type="ECO:0000256" key="4">
    <source>
        <dbReference type="PROSITE-ProRule" id="PRU00335"/>
    </source>
</evidence>
<evidence type="ECO:0000313" key="7">
    <source>
        <dbReference type="Proteomes" id="UP000721844"/>
    </source>
</evidence>
<organism evidence="6 7">
    <name type="scientific">Acidisoma cellulosilyticum</name>
    <dbReference type="NCBI Taxonomy" id="2802395"/>
    <lineage>
        <taxon>Bacteria</taxon>
        <taxon>Pseudomonadati</taxon>
        <taxon>Pseudomonadota</taxon>
        <taxon>Alphaproteobacteria</taxon>
        <taxon>Acetobacterales</taxon>
        <taxon>Acidocellaceae</taxon>
        <taxon>Acidisoma</taxon>
    </lineage>
</organism>
<dbReference type="InterPro" id="IPR009057">
    <property type="entry name" value="Homeodomain-like_sf"/>
</dbReference>
<gene>
    <name evidence="6" type="ORF">ACELLULO517_23905</name>
</gene>
<dbReference type="Gene3D" id="1.10.357.10">
    <property type="entry name" value="Tetracycline Repressor, domain 2"/>
    <property type="match status" value="1"/>
</dbReference>
<dbReference type="RefSeq" id="WP_406566290.1">
    <property type="nucleotide sequence ID" value="NZ_JAESVA010000012.1"/>
</dbReference>
<protein>
    <submittedName>
        <fullName evidence="6">TetR family transcriptional regulator C-terminal domain-containing protein</fullName>
    </submittedName>
</protein>
<evidence type="ECO:0000259" key="5">
    <source>
        <dbReference type="PROSITE" id="PS50977"/>
    </source>
</evidence>
<dbReference type="InterPro" id="IPR001647">
    <property type="entry name" value="HTH_TetR"/>
</dbReference>
<feature type="DNA-binding region" description="H-T-H motif" evidence="4">
    <location>
        <begin position="42"/>
        <end position="61"/>
    </location>
</feature>
<keyword evidence="1" id="KW-0805">Transcription regulation</keyword>
<evidence type="ECO:0000256" key="1">
    <source>
        <dbReference type="ARBA" id="ARBA00023015"/>
    </source>
</evidence>
<proteinExistence type="predicted"/>
<keyword evidence="7" id="KW-1185">Reference proteome</keyword>
<comment type="caution">
    <text evidence="6">The sequence shown here is derived from an EMBL/GenBank/DDBJ whole genome shotgun (WGS) entry which is preliminary data.</text>
</comment>
<dbReference type="InterPro" id="IPR036271">
    <property type="entry name" value="Tet_transcr_reg_TetR-rel_C_sf"/>
</dbReference>
<dbReference type="SUPFAM" id="SSF48498">
    <property type="entry name" value="Tetracyclin repressor-like, C-terminal domain"/>
    <property type="match status" value="1"/>
</dbReference>
<dbReference type="Proteomes" id="UP000721844">
    <property type="component" value="Unassembled WGS sequence"/>
</dbReference>
<evidence type="ECO:0000256" key="3">
    <source>
        <dbReference type="ARBA" id="ARBA00023163"/>
    </source>
</evidence>
<dbReference type="Pfam" id="PF21993">
    <property type="entry name" value="TetR_C_13_2"/>
    <property type="match status" value="1"/>
</dbReference>
<keyword evidence="3" id="KW-0804">Transcription</keyword>